<sequence>MEAVIIPIVNETNFDEAASAFNTIKPAGTRINGIALVFGLITSYWSVNYEVVSDQFPTPSAENCVKAKAKFQSAIASSNGAVKDVEAIVIKPGGLLIRKWQVRYFVKMRAESEPVTIRPRRHRRGNKTLSKPDKRSKRSTGITFVKSTTSTKSKVQTDNHDKKKNATDMEEKVLKLFKEKLNQAKLMKSKISNTFIDKSNVFKFKANDIKRWFSPRKANFSFGLRRILHKQRAHNAERVARQVTPPKVKSESPEQKPKIKEVSYNAVAPGTVYEDIRTQEIFRNVFNENKEKIKIIAALFHIVHCKRLNHNPAHCGLATEIVIKYNLHGTKEQQTSALKKLQMTYNLTDEVLVKIHLVTKHDMINVEKQYLDPTNRLVSTQMKKPGLNFIGFAGLGFDMATKAHLACH</sequence>
<protein>
    <submittedName>
        <fullName evidence="2">Uncharacterized protein</fullName>
    </submittedName>
</protein>
<evidence type="ECO:0000256" key="1">
    <source>
        <dbReference type="SAM" id="MobiDB-lite"/>
    </source>
</evidence>
<reference evidence="2" key="1">
    <citation type="journal article" date="2023" name="J. Invertebr. Pathol.">
        <title>Distribution and prevalence of viral genomes in Italian populations of the invasive brown marmorated stink bug Halyomorpha halys.</title>
        <authorList>
            <person name="Papa G."/>
            <person name="Abba S."/>
            <person name="Galetto L."/>
            <person name="Parise C."/>
            <person name="Marzachi C."/>
            <person name="Negri I."/>
        </authorList>
    </citation>
    <scope>NUCLEOTIDE SEQUENCE</scope>
    <source>
        <strain evidence="2">SO3</strain>
    </source>
</reference>
<evidence type="ECO:0000313" key="2">
    <source>
        <dbReference type="EMBL" id="WJE88698.1"/>
    </source>
</evidence>
<proteinExistence type="predicted"/>
<feature type="region of interest" description="Disordered" evidence="1">
    <location>
        <begin position="121"/>
        <end position="165"/>
    </location>
</feature>
<accession>A0AA49FPQ7</accession>
<feature type="compositionally biased region" description="Basic and acidic residues" evidence="1">
    <location>
        <begin position="155"/>
        <end position="165"/>
    </location>
</feature>
<dbReference type="EMBL" id="OR074978">
    <property type="protein sequence ID" value="WJE88698.1"/>
    <property type="molecule type" value="Genomic_RNA"/>
</dbReference>
<organism evidence="2">
    <name type="scientific">Halyomorpha halys partiti-like virus 1</name>
    <dbReference type="NCBI Taxonomy" id="3051324"/>
    <lineage>
        <taxon>Viruses</taxon>
        <taxon>Riboviria</taxon>
        <taxon>Orthornavirae</taxon>
        <taxon>Pisuviricota</taxon>
        <taxon>Duplopiviricetes</taxon>
        <taxon>Durnavirales</taxon>
        <taxon>Partitiviridae</taxon>
    </lineage>
</organism>
<feature type="region of interest" description="Disordered" evidence="1">
    <location>
        <begin position="233"/>
        <end position="256"/>
    </location>
</feature>
<name>A0AA49FPQ7_9VIRU</name>